<sequence length="71" mass="8061">MKVEPKVVAAIMGAINLYLQAERAGVVEERRPEPEIRAVAERVVCGSSPWVIAGRQAAMEMRRLWQMRLVR</sequence>
<dbReference type="Proteomes" id="UP000199611">
    <property type="component" value="Unassembled WGS sequence"/>
</dbReference>
<accession>A0A1I4VFL5</accession>
<dbReference type="STRING" id="39841.SAMN05660836_02278"/>
<gene>
    <name evidence="1" type="ORF">SAMN05660836_02278</name>
</gene>
<reference evidence="2" key="1">
    <citation type="submission" date="2016-10" db="EMBL/GenBank/DDBJ databases">
        <authorList>
            <person name="Varghese N."/>
            <person name="Submissions S."/>
        </authorList>
    </citation>
    <scope>NUCLEOTIDE SEQUENCE [LARGE SCALE GENOMIC DNA]</scope>
    <source>
        <strain evidence="2">DSM 9990</strain>
    </source>
</reference>
<protein>
    <submittedName>
        <fullName evidence="1">Uncharacterized protein</fullName>
    </submittedName>
</protein>
<dbReference type="AlphaFoldDB" id="A0A1I4VFL5"/>
<dbReference type="EMBL" id="FOUU01000009">
    <property type="protein sequence ID" value="SFM99969.1"/>
    <property type="molecule type" value="Genomic_DNA"/>
</dbReference>
<evidence type="ECO:0000313" key="1">
    <source>
        <dbReference type="EMBL" id="SFM99969.1"/>
    </source>
</evidence>
<dbReference type="RefSeq" id="WP_093395904.1">
    <property type="nucleotide sequence ID" value="NZ_FOUU01000009.1"/>
</dbReference>
<evidence type="ECO:0000313" key="2">
    <source>
        <dbReference type="Proteomes" id="UP000199611"/>
    </source>
</evidence>
<keyword evidence="2" id="KW-1185">Reference proteome</keyword>
<proteinExistence type="predicted"/>
<organism evidence="1 2">
    <name type="scientific">Thermodesulforhabdus norvegica</name>
    <dbReference type="NCBI Taxonomy" id="39841"/>
    <lineage>
        <taxon>Bacteria</taxon>
        <taxon>Pseudomonadati</taxon>
        <taxon>Thermodesulfobacteriota</taxon>
        <taxon>Syntrophobacteria</taxon>
        <taxon>Syntrophobacterales</taxon>
        <taxon>Thermodesulforhabdaceae</taxon>
        <taxon>Thermodesulforhabdus</taxon>
    </lineage>
</organism>
<name>A0A1I4VFL5_9BACT</name>